<protein>
    <submittedName>
        <fullName evidence="2">Uncharacterized protein</fullName>
    </submittedName>
</protein>
<feature type="region of interest" description="Disordered" evidence="1">
    <location>
        <begin position="49"/>
        <end position="86"/>
    </location>
</feature>
<gene>
    <name evidence="2" type="ORF">IWX46DRAFT_63004</name>
</gene>
<name>A0ABR1MIB5_9PEZI</name>
<accession>A0ABR1MIB5</accession>
<feature type="region of interest" description="Disordered" evidence="1">
    <location>
        <begin position="1"/>
        <end position="24"/>
    </location>
</feature>
<evidence type="ECO:0000313" key="3">
    <source>
        <dbReference type="Proteomes" id="UP001365128"/>
    </source>
</evidence>
<sequence>MSSSTVGSSGSSHDDAAPNLSRPKSGRTTLRIVSISLILRYIRSSLNQSGLTSSSFGSVGREDQDPRNTSCPFSTPSDTPERADPSYHATRIPRHLRACPTPRDPPQIFPGGARSFSAVAYDVLTAGTPLLDTDSSLAKAERKRLHDNSERMRGVYFMHCQLAPSHSCCTSLPWGPGSFQPDRKRHQRCASVQFELHTISRPHLSILHWRFSTCLCNNDKTYTPFKHTAPRRREKFRQ</sequence>
<dbReference type="Proteomes" id="UP001365128">
    <property type="component" value="Unassembled WGS sequence"/>
</dbReference>
<feature type="compositionally biased region" description="Low complexity" evidence="1">
    <location>
        <begin position="1"/>
        <end position="11"/>
    </location>
</feature>
<reference evidence="2 3" key="1">
    <citation type="submission" date="2024-04" db="EMBL/GenBank/DDBJ databases">
        <title>Phyllosticta paracitricarpa is synonymous to the EU quarantine fungus P. citricarpa based on phylogenomic analyses.</title>
        <authorList>
            <consortium name="Lawrence Berkeley National Laboratory"/>
            <person name="Van Ingen-Buijs V.A."/>
            <person name="Van Westerhoven A.C."/>
            <person name="Haridas S."/>
            <person name="Skiadas P."/>
            <person name="Martin F."/>
            <person name="Groenewald J.Z."/>
            <person name="Crous P.W."/>
            <person name="Seidl M.F."/>
        </authorList>
    </citation>
    <scope>NUCLEOTIDE SEQUENCE [LARGE SCALE GENOMIC DNA]</scope>
    <source>
        <strain evidence="2 3">CBS 122670</strain>
    </source>
</reference>
<keyword evidence="3" id="KW-1185">Reference proteome</keyword>
<evidence type="ECO:0000256" key="1">
    <source>
        <dbReference type="SAM" id="MobiDB-lite"/>
    </source>
</evidence>
<feature type="compositionally biased region" description="Polar residues" evidence="1">
    <location>
        <begin position="67"/>
        <end position="78"/>
    </location>
</feature>
<proteinExistence type="predicted"/>
<dbReference type="EMBL" id="JBBPDW010000012">
    <property type="protein sequence ID" value="KAK7547734.1"/>
    <property type="molecule type" value="Genomic_DNA"/>
</dbReference>
<evidence type="ECO:0000313" key="2">
    <source>
        <dbReference type="EMBL" id="KAK7547734.1"/>
    </source>
</evidence>
<organism evidence="2 3">
    <name type="scientific">Phyllosticta citricarpa</name>
    <dbReference type="NCBI Taxonomy" id="55181"/>
    <lineage>
        <taxon>Eukaryota</taxon>
        <taxon>Fungi</taxon>
        <taxon>Dikarya</taxon>
        <taxon>Ascomycota</taxon>
        <taxon>Pezizomycotina</taxon>
        <taxon>Dothideomycetes</taxon>
        <taxon>Dothideomycetes incertae sedis</taxon>
        <taxon>Botryosphaeriales</taxon>
        <taxon>Phyllostictaceae</taxon>
        <taxon>Phyllosticta</taxon>
    </lineage>
</organism>
<comment type="caution">
    <text evidence="2">The sequence shown here is derived from an EMBL/GenBank/DDBJ whole genome shotgun (WGS) entry which is preliminary data.</text>
</comment>